<comment type="caution">
    <text evidence="1">Lacks conserved residue(s) required for the propagation of feature annotation.</text>
</comment>
<dbReference type="GO" id="GO:0071782">
    <property type="term" value="C:endoplasmic reticulum tubular network"/>
    <property type="evidence" value="ECO:0007669"/>
    <property type="project" value="TreeGrafter"/>
</dbReference>
<gene>
    <name evidence="2" type="ORF">HPLM_LOCUS17481</name>
</gene>
<dbReference type="EMBL" id="UZAF01019991">
    <property type="protein sequence ID" value="VDO65355.1"/>
    <property type="molecule type" value="Genomic_DNA"/>
</dbReference>
<evidence type="ECO:0000313" key="4">
    <source>
        <dbReference type="WBParaSite" id="HPLM_0001748901-mRNA-1"/>
    </source>
</evidence>
<keyword evidence="1" id="KW-0472">Membrane</keyword>
<dbReference type="OrthoDB" id="10009287at2759"/>
<dbReference type="PANTHER" id="PTHR12300:SF117">
    <property type="entry name" value="LP05237P-RELATED"/>
    <property type="match status" value="1"/>
</dbReference>
<name>A0A0N4WZU5_HAEPC</name>
<accession>A0A0N4WZU5</accession>
<organism evidence="4">
    <name type="scientific">Haemonchus placei</name>
    <name type="common">Barber's pole worm</name>
    <dbReference type="NCBI Taxonomy" id="6290"/>
    <lineage>
        <taxon>Eukaryota</taxon>
        <taxon>Metazoa</taxon>
        <taxon>Ecdysozoa</taxon>
        <taxon>Nematoda</taxon>
        <taxon>Chromadorea</taxon>
        <taxon>Rhabditida</taxon>
        <taxon>Rhabditina</taxon>
        <taxon>Rhabditomorpha</taxon>
        <taxon>Strongyloidea</taxon>
        <taxon>Trichostrongylidae</taxon>
        <taxon>Haemonchus</taxon>
    </lineage>
</organism>
<dbReference type="Proteomes" id="UP000268014">
    <property type="component" value="Unassembled WGS sequence"/>
</dbReference>
<dbReference type="AlphaFoldDB" id="A0A0N4WZU5"/>
<feature type="transmembrane region" description="Helical" evidence="1">
    <location>
        <begin position="69"/>
        <end position="91"/>
    </location>
</feature>
<keyword evidence="1" id="KW-0812">Transmembrane</keyword>
<dbReference type="GO" id="GO:0005881">
    <property type="term" value="C:cytoplasmic microtubule"/>
    <property type="evidence" value="ECO:0007669"/>
    <property type="project" value="TreeGrafter"/>
</dbReference>
<comment type="subcellular location">
    <subcellularLocation>
        <location evidence="1">Membrane</location>
        <topology evidence="1">Multi-pass membrane protein</topology>
    </subcellularLocation>
</comment>
<proteinExistence type="inferred from homology"/>
<dbReference type="Pfam" id="PF03134">
    <property type="entry name" value="TB2_DP1_HVA22"/>
    <property type="match status" value="1"/>
</dbReference>
<keyword evidence="3" id="KW-1185">Reference proteome</keyword>
<reference evidence="2 3" key="2">
    <citation type="submission" date="2018-11" db="EMBL/GenBank/DDBJ databases">
        <authorList>
            <consortium name="Pathogen Informatics"/>
        </authorList>
    </citation>
    <scope>NUCLEOTIDE SEQUENCE [LARGE SCALE GENOMIC DNA]</scope>
    <source>
        <strain evidence="2 3">MHpl1</strain>
    </source>
</reference>
<comment type="similarity">
    <text evidence="1">Belongs to the DP1 family.</text>
</comment>
<reference evidence="4" key="1">
    <citation type="submission" date="2017-02" db="UniProtKB">
        <authorList>
            <consortium name="WormBaseParasite"/>
        </authorList>
    </citation>
    <scope>IDENTIFICATION</scope>
</reference>
<dbReference type="STRING" id="6290.A0A0N4WZU5"/>
<dbReference type="InterPro" id="IPR004345">
    <property type="entry name" value="TB2_DP1_HVA22"/>
</dbReference>
<protein>
    <recommendedName>
        <fullName evidence="1">Receptor expression-enhancing protein</fullName>
    </recommendedName>
</protein>
<dbReference type="GO" id="GO:0008017">
    <property type="term" value="F:microtubule binding"/>
    <property type="evidence" value="ECO:0007669"/>
    <property type="project" value="TreeGrafter"/>
</dbReference>
<dbReference type="GO" id="GO:0071786">
    <property type="term" value="P:endoplasmic reticulum tubular network organization"/>
    <property type="evidence" value="ECO:0007669"/>
    <property type="project" value="TreeGrafter"/>
</dbReference>
<dbReference type="WBParaSite" id="HPLM_0001748901-mRNA-1">
    <property type="protein sequence ID" value="HPLM_0001748901-mRNA-1"/>
    <property type="gene ID" value="HPLM_0001748901"/>
</dbReference>
<evidence type="ECO:0000256" key="1">
    <source>
        <dbReference type="RuleBase" id="RU362006"/>
    </source>
</evidence>
<dbReference type="GO" id="GO:0005789">
    <property type="term" value="C:endoplasmic reticulum membrane"/>
    <property type="evidence" value="ECO:0007669"/>
    <property type="project" value="TreeGrafter"/>
</dbReference>
<evidence type="ECO:0000313" key="3">
    <source>
        <dbReference type="Proteomes" id="UP000268014"/>
    </source>
</evidence>
<sequence length="137" mass="15691">MTLCQSPRSQGAFQETGSYKSTTIKLGLSPKFVVRSGLGLGLRLAVLRLHKVRGPFERRSGACGKWMMFWIVFAMYTSIEALAYIFISFGFPFNYQPKIVFVQWLLSPWTKGASISYRKWIHPTLPKHERDVDALLE</sequence>
<evidence type="ECO:0000313" key="2">
    <source>
        <dbReference type="EMBL" id="VDO65355.1"/>
    </source>
</evidence>
<dbReference type="PANTHER" id="PTHR12300">
    <property type="entry name" value="HVA22-LIKE PROTEINS"/>
    <property type="match status" value="1"/>
</dbReference>
<keyword evidence="1" id="KW-1133">Transmembrane helix</keyword>